<evidence type="ECO:0000256" key="11">
    <source>
        <dbReference type="SAM" id="SignalP"/>
    </source>
</evidence>
<dbReference type="Gene3D" id="3.40.190.10">
    <property type="entry name" value="Periplasmic binding protein-like II"/>
    <property type="match status" value="2"/>
</dbReference>
<keyword evidence="8" id="KW-0472">Membrane</keyword>
<accession>A0A9X3WAU8</accession>
<evidence type="ECO:0000256" key="2">
    <source>
        <dbReference type="ARBA" id="ARBA00004533"/>
    </source>
</evidence>
<proteinExistence type="inferred from homology"/>
<comment type="subcellular location">
    <subcellularLocation>
        <location evidence="2">Cell inner membrane</location>
    </subcellularLocation>
    <subcellularLocation>
        <location evidence="1">Periplasm</location>
    </subcellularLocation>
</comment>
<comment type="similarity">
    <text evidence="3">Belongs to the bacterial solute-binding protein SsuA/TauA family.</text>
</comment>
<dbReference type="GO" id="GO:0042626">
    <property type="term" value="F:ATPase-coupled transmembrane transporter activity"/>
    <property type="evidence" value="ECO:0007669"/>
    <property type="project" value="InterPro"/>
</dbReference>
<evidence type="ECO:0000259" key="12">
    <source>
        <dbReference type="SMART" id="SM00062"/>
    </source>
</evidence>
<keyword evidence="10" id="KW-0449">Lipoprotein</keyword>
<evidence type="ECO:0000256" key="4">
    <source>
        <dbReference type="ARBA" id="ARBA00022448"/>
    </source>
</evidence>
<dbReference type="PROSITE" id="PS51257">
    <property type="entry name" value="PROKAR_LIPOPROTEIN"/>
    <property type="match status" value="1"/>
</dbReference>
<evidence type="ECO:0000256" key="6">
    <source>
        <dbReference type="ARBA" id="ARBA00022519"/>
    </source>
</evidence>
<feature type="signal peptide" evidence="11">
    <location>
        <begin position="1"/>
        <end position="26"/>
    </location>
</feature>
<dbReference type="CDD" id="cd13553">
    <property type="entry name" value="PBP2_NrtA_CpmA_like"/>
    <property type="match status" value="1"/>
</dbReference>
<dbReference type="GO" id="GO:0005886">
    <property type="term" value="C:plasma membrane"/>
    <property type="evidence" value="ECO:0007669"/>
    <property type="project" value="UniProtKB-SubCell"/>
</dbReference>
<dbReference type="AlphaFoldDB" id="A0A9X3WAU8"/>
<keyword evidence="9" id="KW-0564">Palmitate</keyword>
<dbReference type="SUPFAM" id="SSF53850">
    <property type="entry name" value="Periplasmic binding protein-like II"/>
    <property type="match status" value="1"/>
</dbReference>
<organism evidence="13 14">
    <name type="scientific">Aquibacillus salsiterrae</name>
    <dbReference type="NCBI Taxonomy" id="2950439"/>
    <lineage>
        <taxon>Bacteria</taxon>
        <taxon>Bacillati</taxon>
        <taxon>Bacillota</taxon>
        <taxon>Bacilli</taxon>
        <taxon>Bacillales</taxon>
        <taxon>Bacillaceae</taxon>
        <taxon>Aquibacillus</taxon>
    </lineage>
</organism>
<evidence type="ECO:0000256" key="3">
    <source>
        <dbReference type="ARBA" id="ARBA00010742"/>
    </source>
</evidence>
<dbReference type="InterPro" id="IPR010067">
    <property type="entry name" value="ABC_SsuA_sub-bd"/>
</dbReference>
<dbReference type="NCBIfam" id="TIGR01728">
    <property type="entry name" value="SsuA_fam"/>
    <property type="match status" value="1"/>
</dbReference>
<keyword evidence="14" id="KW-1185">Reference proteome</keyword>
<protein>
    <submittedName>
        <fullName evidence="13">ABC transporter substrate-binding protein</fullName>
    </submittedName>
</protein>
<reference evidence="13" key="1">
    <citation type="submission" date="2022-06" db="EMBL/GenBank/DDBJ databases">
        <title>Aquibacillus sp. a new bacterium isolated from soil saline samples.</title>
        <authorList>
            <person name="Galisteo C."/>
            <person name="De La Haba R."/>
            <person name="Sanchez-Porro C."/>
            <person name="Ventosa A."/>
        </authorList>
    </citation>
    <scope>NUCLEOTIDE SEQUENCE</scope>
    <source>
        <strain evidence="13">3ASR75-54</strain>
    </source>
</reference>
<dbReference type="InterPro" id="IPR044527">
    <property type="entry name" value="NrtA/CpmA_ABC-bd_dom"/>
</dbReference>
<dbReference type="PANTHER" id="PTHR30024:SF47">
    <property type="entry name" value="TAURINE-BINDING PERIPLASMIC PROTEIN"/>
    <property type="match status" value="1"/>
</dbReference>
<evidence type="ECO:0000256" key="9">
    <source>
        <dbReference type="ARBA" id="ARBA00023139"/>
    </source>
</evidence>
<dbReference type="Pfam" id="PF13379">
    <property type="entry name" value="NMT1_2"/>
    <property type="match status" value="1"/>
</dbReference>
<feature type="chain" id="PRO_5040899186" evidence="11">
    <location>
        <begin position="27"/>
        <end position="338"/>
    </location>
</feature>
<evidence type="ECO:0000256" key="1">
    <source>
        <dbReference type="ARBA" id="ARBA00004418"/>
    </source>
</evidence>
<dbReference type="GO" id="GO:0042597">
    <property type="term" value="C:periplasmic space"/>
    <property type="evidence" value="ECO:0007669"/>
    <property type="project" value="UniProtKB-SubCell"/>
</dbReference>
<comment type="caution">
    <text evidence="13">The sequence shown here is derived from an EMBL/GenBank/DDBJ whole genome shotgun (WGS) entry which is preliminary data.</text>
</comment>
<dbReference type="EMBL" id="JAMQKC010000002">
    <property type="protein sequence ID" value="MDC3415955.1"/>
    <property type="molecule type" value="Genomic_DNA"/>
</dbReference>
<gene>
    <name evidence="13" type="ORF">NC799_03400</name>
</gene>
<dbReference type="PANTHER" id="PTHR30024">
    <property type="entry name" value="ALIPHATIC SULFONATES-BINDING PROTEIN-RELATED"/>
    <property type="match status" value="1"/>
</dbReference>
<dbReference type="SMART" id="SM00062">
    <property type="entry name" value="PBPb"/>
    <property type="match status" value="1"/>
</dbReference>
<feature type="domain" description="Solute-binding protein family 3/N-terminal" evidence="12">
    <location>
        <begin position="41"/>
        <end position="266"/>
    </location>
</feature>
<name>A0A9X3WAU8_9BACI</name>
<sequence length="338" mass="36509">MKKILFTLAMMLTFALLLVGCGSSDASSGSSSDSSAEETKEITIGYFPNINHVPAMVAKSEGYYEDRLGDNIKIKYQTFPDGASFMDALKTGEIEAGLVGPGPAMNNYTNGADVKIIAAGSTGGTVVLARDGSGIETVEDIASKTFITPRVGCTHDVQFETYMKELGITSKRINGTMIHQTGKPATYQAMFETGKVDVAVAPEPWASVLQQKTGAKVIIPADEVSFGKTLPASVLVTSGSLIEENPELIQNIVDAHKDATDFINENPEEAKAIAINDIKEITNQELSKEVIDGSWENIGFTYEVDEEAIQAFGDSSYDLEFLKEKPDFEDLIDTQFID</sequence>
<evidence type="ECO:0000313" key="14">
    <source>
        <dbReference type="Proteomes" id="UP001145069"/>
    </source>
</evidence>
<keyword evidence="4" id="KW-0813">Transport</keyword>
<evidence type="ECO:0000256" key="8">
    <source>
        <dbReference type="ARBA" id="ARBA00023136"/>
    </source>
</evidence>
<dbReference type="InterPro" id="IPR001638">
    <property type="entry name" value="Solute-binding_3/MltF_N"/>
</dbReference>
<evidence type="ECO:0000313" key="13">
    <source>
        <dbReference type="EMBL" id="MDC3415955.1"/>
    </source>
</evidence>
<dbReference type="Proteomes" id="UP001145069">
    <property type="component" value="Unassembled WGS sequence"/>
</dbReference>
<dbReference type="RefSeq" id="WP_272444931.1">
    <property type="nucleotide sequence ID" value="NZ_JAMQKC010000002.1"/>
</dbReference>
<keyword evidence="7 11" id="KW-0732">Signal</keyword>
<keyword evidence="6" id="KW-0997">Cell inner membrane</keyword>
<evidence type="ECO:0000256" key="7">
    <source>
        <dbReference type="ARBA" id="ARBA00022729"/>
    </source>
</evidence>
<keyword evidence="5" id="KW-1003">Cell membrane</keyword>
<evidence type="ECO:0000256" key="10">
    <source>
        <dbReference type="ARBA" id="ARBA00023288"/>
    </source>
</evidence>
<evidence type="ECO:0000256" key="5">
    <source>
        <dbReference type="ARBA" id="ARBA00022475"/>
    </source>
</evidence>